<gene>
    <name evidence="1" type="ORF">Clacol_004091</name>
</gene>
<keyword evidence="2" id="KW-1185">Reference proteome</keyword>
<comment type="caution">
    <text evidence="1">The sequence shown here is derived from an EMBL/GenBank/DDBJ whole genome shotgun (WGS) entry which is preliminary data.</text>
</comment>
<name>A0AAV5A8L9_9AGAM</name>
<accession>A0AAV5A8L9</accession>
<dbReference type="EMBL" id="BPWL01000004">
    <property type="protein sequence ID" value="GJJ09867.1"/>
    <property type="molecule type" value="Genomic_DNA"/>
</dbReference>
<dbReference type="Proteomes" id="UP001050691">
    <property type="component" value="Unassembled WGS sequence"/>
</dbReference>
<organism evidence="1 2">
    <name type="scientific">Clathrus columnatus</name>
    <dbReference type="NCBI Taxonomy" id="1419009"/>
    <lineage>
        <taxon>Eukaryota</taxon>
        <taxon>Fungi</taxon>
        <taxon>Dikarya</taxon>
        <taxon>Basidiomycota</taxon>
        <taxon>Agaricomycotina</taxon>
        <taxon>Agaricomycetes</taxon>
        <taxon>Phallomycetidae</taxon>
        <taxon>Phallales</taxon>
        <taxon>Clathraceae</taxon>
        <taxon>Clathrus</taxon>
    </lineage>
</organism>
<sequence length="386" mass="43470">MVNLRRAKFCLSTTNPNVSRDILDALVDSKCRLEEFDLSLIIPSSTRTMEVTREPEKLQIWSKLNLAVLKKLSLCVRTPRDLSLRSLLNELSSIGNMLSIAPTLTHIQLTVYDTVPMTLFDFTCPNLENVVIEVDTLGINTPQDPSILVDFFKRHPKLTALSLPSHVYAPTSSPYITVESLPKLVSLSYNSPIRVPLSQVLSPASARRLRHLTVTNKDASLKHSDLSIYKELTSLQTFCFTSETSLKTSYRNINRILTIFVTHVTSVEKVHLPDDGRELGGVYIKTLSILQRLPKLTHLSGLLLWSGDLLPQDPLLPELYRFSRLEYAIYSSITPSIFDDTCAFRLTRDSKTKCISVEEVSPKGRTLSGCDQATWGNLYRGMKIDR</sequence>
<protein>
    <submittedName>
        <fullName evidence="1">Uncharacterized protein</fullName>
    </submittedName>
</protein>
<evidence type="ECO:0000313" key="2">
    <source>
        <dbReference type="Proteomes" id="UP001050691"/>
    </source>
</evidence>
<reference evidence="1" key="1">
    <citation type="submission" date="2021-10" db="EMBL/GenBank/DDBJ databases">
        <title>De novo Genome Assembly of Clathrus columnatus (Basidiomycota, Fungi) Using Illumina and Nanopore Sequence Data.</title>
        <authorList>
            <person name="Ogiso-Tanaka E."/>
            <person name="Itagaki H."/>
            <person name="Hosoya T."/>
            <person name="Hosaka K."/>
        </authorList>
    </citation>
    <scope>NUCLEOTIDE SEQUENCE</scope>
    <source>
        <strain evidence="1">MO-923</strain>
    </source>
</reference>
<evidence type="ECO:0000313" key="1">
    <source>
        <dbReference type="EMBL" id="GJJ09867.1"/>
    </source>
</evidence>
<proteinExistence type="predicted"/>
<dbReference type="AlphaFoldDB" id="A0AAV5A8L9"/>